<feature type="compositionally biased region" description="Low complexity" evidence="1">
    <location>
        <begin position="63"/>
        <end position="81"/>
    </location>
</feature>
<accession>A0AAD0GLA9</accession>
<organism evidence="2 3">
    <name type="scientific">Pseudomonas avellanae</name>
    <dbReference type="NCBI Taxonomy" id="46257"/>
    <lineage>
        <taxon>Bacteria</taxon>
        <taxon>Pseudomonadati</taxon>
        <taxon>Pseudomonadota</taxon>
        <taxon>Gammaproteobacteria</taxon>
        <taxon>Pseudomonadales</taxon>
        <taxon>Pseudomonadaceae</taxon>
        <taxon>Pseudomonas</taxon>
    </lineage>
</organism>
<name>A0AAD0GLA9_9PSED</name>
<dbReference type="KEGG" id="pavl:BKM03_00185"/>
<gene>
    <name evidence="2" type="ORF">BKM03_00185</name>
</gene>
<feature type="region of interest" description="Disordered" evidence="1">
    <location>
        <begin position="57"/>
        <end position="81"/>
    </location>
</feature>
<evidence type="ECO:0000256" key="1">
    <source>
        <dbReference type="SAM" id="MobiDB-lite"/>
    </source>
</evidence>
<reference evidence="2 3" key="1">
    <citation type="submission" date="2018-02" db="EMBL/GenBank/DDBJ databases">
        <title>Comparative genomics of Pseudomonas syringae.</title>
        <authorList>
            <person name="Hulin M.T."/>
        </authorList>
    </citation>
    <scope>NUCLEOTIDE SEQUENCE [LARGE SCALE GENOMIC DNA]</scope>
    <source>
        <strain evidence="2 3">R2leaf</strain>
    </source>
</reference>
<feature type="region of interest" description="Disordered" evidence="1">
    <location>
        <begin position="13"/>
        <end position="37"/>
    </location>
</feature>
<dbReference type="EMBL" id="CP026562">
    <property type="protein sequence ID" value="AVB17883.1"/>
    <property type="molecule type" value="Genomic_DNA"/>
</dbReference>
<evidence type="ECO:0000313" key="3">
    <source>
        <dbReference type="Proteomes" id="UP000236903"/>
    </source>
</evidence>
<protein>
    <submittedName>
        <fullName evidence="2">Uncharacterized protein</fullName>
    </submittedName>
</protein>
<proteinExistence type="predicted"/>
<evidence type="ECO:0000313" key="2">
    <source>
        <dbReference type="EMBL" id="AVB17883.1"/>
    </source>
</evidence>
<dbReference type="AlphaFoldDB" id="A0AAD0GLA9"/>
<dbReference type="Proteomes" id="UP000236903">
    <property type="component" value="Chromosome"/>
</dbReference>
<sequence length="81" mass="8433">MCELVRESFISGGTSLADVPAHSRTSEASPGTLPRPSARIKSGLVYNAGHWHDSLSVNPPPTTCATQPAPAPNQAARRAIA</sequence>